<reference evidence="1" key="2">
    <citation type="journal article" date="2022" name="Microbiol. Resour. Announc.">
        <title>Metagenome Sequencing to Explore Phylogenomics of Terrestrial Cyanobacteria.</title>
        <authorList>
            <person name="Ward R.D."/>
            <person name="Stajich J.E."/>
            <person name="Johansen J.R."/>
            <person name="Huntemann M."/>
            <person name="Clum A."/>
            <person name="Foster B."/>
            <person name="Foster B."/>
            <person name="Roux S."/>
            <person name="Palaniappan K."/>
            <person name="Varghese N."/>
            <person name="Mukherjee S."/>
            <person name="Reddy T.B.K."/>
            <person name="Daum C."/>
            <person name="Copeland A."/>
            <person name="Chen I.A."/>
            <person name="Ivanova N.N."/>
            <person name="Kyrpides N.C."/>
            <person name="Shapiro N."/>
            <person name="Eloe-Fadrosh E.A."/>
            <person name="Pietrasiak N."/>
        </authorList>
    </citation>
    <scope>NUCLEOTIDE SEQUENCE</scope>
    <source>
        <strain evidence="1">UHER 2000/2452</strain>
    </source>
</reference>
<sequence>MENLVPKLLLFPNNSSKGATVYTDEHSIYNSLKAWGYEHETVCHGSGE</sequence>
<organism evidence="1 2">
    <name type="scientific">Drouetiella hepatica Uher 2000/2452</name>
    <dbReference type="NCBI Taxonomy" id="904376"/>
    <lineage>
        <taxon>Bacteria</taxon>
        <taxon>Bacillati</taxon>
        <taxon>Cyanobacteriota</taxon>
        <taxon>Cyanophyceae</taxon>
        <taxon>Oculatellales</taxon>
        <taxon>Oculatellaceae</taxon>
        <taxon>Drouetiella</taxon>
    </lineage>
</organism>
<evidence type="ECO:0000313" key="1">
    <source>
        <dbReference type="EMBL" id="MBW4661754.1"/>
    </source>
</evidence>
<proteinExistence type="predicted"/>
<dbReference type="Proteomes" id="UP000757435">
    <property type="component" value="Unassembled WGS sequence"/>
</dbReference>
<dbReference type="AlphaFoldDB" id="A0A951QFN2"/>
<evidence type="ECO:0000313" key="2">
    <source>
        <dbReference type="Proteomes" id="UP000757435"/>
    </source>
</evidence>
<gene>
    <name evidence="1" type="ORF">KME15_24045</name>
</gene>
<dbReference type="EMBL" id="JAHHHD010000045">
    <property type="protein sequence ID" value="MBW4661754.1"/>
    <property type="molecule type" value="Genomic_DNA"/>
</dbReference>
<name>A0A951QFN2_9CYAN</name>
<reference evidence="1" key="1">
    <citation type="submission" date="2021-05" db="EMBL/GenBank/DDBJ databases">
        <authorList>
            <person name="Pietrasiak N."/>
            <person name="Ward R."/>
            <person name="Stajich J.E."/>
            <person name="Kurbessoian T."/>
        </authorList>
    </citation>
    <scope>NUCLEOTIDE SEQUENCE</scope>
    <source>
        <strain evidence="1">UHER 2000/2452</strain>
    </source>
</reference>
<protein>
    <submittedName>
        <fullName evidence="1">Transposase</fullName>
    </submittedName>
</protein>
<comment type="caution">
    <text evidence="1">The sequence shown here is derived from an EMBL/GenBank/DDBJ whole genome shotgun (WGS) entry which is preliminary data.</text>
</comment>
<accession>A0A951QFN2</accession>